<evidence type="ECO:0000313" key="2">
    <source>
        <dbReference type="EMBL" id="SFL00887.1"/>
    </source>
</evidence>
<dbReference type="AlphaFoldDB" id="A0A1I4E8F4"/>
<name>A0A1I4E8F4_9EURY</name>
<dbReference type="Proteomes" id="UP000199607">
    <property type="component" value="Unassembled WGS sequence"/>
</dbReference>
<dbReference type="EMBL" id="FOTC01000002">
    <property type="protein sequence ID" value="SFL00887.1"/>
    <property type="molecule type" value="Genomic_DNA"/>
</dbReference>
<organism evidence="2 3">
    <name type="scientific">Halogranum rubrum</name>
    <dbReference type="NCBI Taxonomy" id="553466"/>
    <lineage>
        <taxon>Archaea</taxon>
        <taxon>Methanobacteriati</taxon>
        <taxon>Methanobacteriota</taxon>
        <taxon>Stenosarchaea group</taxon>
        <taxon>Halobacteria</taxon>
        <taxon>Halobacteriales</taxon>
        <taxon>Haloferacaceae</taxon>
    </lineage>
</organism>
<proteinExistence type="predicted"/>
<evidence type="ECO:0000259" key="1">
    <source>
        <dbReference type="Pfam" id="PF18480"/>
    </source>
</evidence>
<gene>
    <name evidence="2" type="ORF">SAMN04487950_1914</name>
</gene>
<keyword evidence="3" id="KW-1185">Reference proteome</keyword>
<evidence type="ECO:0000313" key="3">
    <source>
        <dbReference type="Proteomes" id="UP000199607"/>
    </source>
</evidence>
<accession>A0A1I4E8F4</accession>
<feature type="domain" description="DUF5615" evidence="1">
    <location>
        <begin position="5"/>
        <end position="98"/>
    </location>
</feature>
<dbReference type="Pfam" id="PF18480">
    <property type="entry name" value="DUF5615"/>
    <property type="match status" value="1"/>
</dbReference>
<protein>
    <recommendedName>
        <fullName evidence="1">DUF5615 domain-containing protein</fullName>
    </recommendedName>
</protein>
<dbReference type="RefSeq" id="WP_089868805.1">
    <property type="nucleotide sequence ID" value="NZ_FOTC01000002.1"/>
</dbReference>
<dbReference type="STRING" id="553466.SAMN04487950_1914"/>
<dbReference type="InterPro" id="IPR041049">
    <property type="entry name" value="DUF5615"/>
</dbReference>
<sequence length="108" mass="12553">MTRPLYCDEGIWIPVAEGLKRRGWEIHTVRDHERLGAPDREHLQFVVENDWLLFTFDDDFLSLVKSESLDHAGIIFADQSKARVGDLVKSLDAFLEAVDDEWRGIHYL</sequence>
<reference evidence="3" key="1">
    <citation type="submission" date="2016-10" db="EMBL/GenBank/DDBJ databases">
        <authorList>
            <person name="Varghese N."/>
            <person name="Submissions S."/>
        </authorList>
    </citation>
    <scope>NUCLEOTIDE SEQUENCE [LARGE SCALE GENOMIC DNA]</scope>
    <source>
        <strain evidence="3">CGMCC 1.7738</strain>
    </source>
</reference>